<evidence type="ECO:0000313" key="1">
    <source>
        <dbReference type="EMBL" id="AGA29504.1"/>
    </source>
</evidence>
<gene>
    <name evidence="1" type="ordered locus">Sinac_5354</name>
</gene>
<proteinExistence type="predicted"/>
<reference evidence="1 2" key="1">
    <citation type="submission" date="2012-02" db="EMBL/GenBank/DDBJ databases">
        <title>Complete sequence of chromosome of Singulisphaera acidiphila DSM 18658.</title>
        <authorList>
            <consortium name="US DOE Joint Genome Institute (JGI-PGF)"/>
            <person name="Lucas S."/>
            <person name="Copeland A."/>
            <person name="Lapidus A."/>
            <person name="Glavina del Rio T."/>
            <person name="Dalin E."/>
            <person name="Tice H."/>
            <person name="Bruce D."/>
            <person name="Goodwin L."/>
            <person name="Pitluck S."/>
            <person name="Peters L."/>
            <person name="Ovchinnikova G."/>
            <person name="Chertkov O."/>
            <person name="Kyrpides N."/>
            <person name="Mavromatis K."/>
            <person name="Ivanova N."/>
            <person name="Brettin T."/>
            <person name="Detter J.C."/>
            <person name="Han C."/>
            <person name="Larimer F."/>
            <person name="Land M."/>
            <person name="Hauser L."/>
            <person name="Markowitz V."/>
            <person name="Cheng J.-F."/>
            <person name="Hugenholtz P."/>
            <person name="Woyke T."/>
            <person name="Wu D."/>
            <person name="Tindall B."/>
            <person name="Pomrenke H."/>
            <person name="Brambilla E."/>
            <person name="Klenk H.-P."/>
            <person name="Eisen J.A."/>
        </authorList>
    </citation>
    <scope>NUCLEOTIDE SEQUENCE [LARGE SCALE GENOMIC DNA]</scope>
    <source>
        <strain evidence="2">ATCC BAA-1392 / DSM 18658 / VKM B-2454 / MOB10</strain>
    </source>
</reference>
<name>L0DJE2_SINAD</name>
<sequence length="63" mass="6719">MTDATPPPQSVAGGRGLVFRPALPVSCLLRPLFLFPGWNFVHPGRAAGVGLAHQIRTRRSGGR</sequence>
<keyword evidence="2" id="KW-1185">Reference proteome</keyword>
<dbReference type="Proteomes" id="UP000010798">
    <property type="component" value="Chromosome"/>
</dbReference>
<dbReference type="STRING" id="886293.Sinac_5354"/>
<protein>
    <submittedName>
        <fullName evidence="1">Uncharacterized protein</fullName>
    </submittedName>
</protein>
<organism evidence="1 2">
    <name type="scientific">Singulisphaera acidiphila (strain ATCC BAA-1392 / DSM 18658 / VKM B-2454 / MOB10)</name>
    <dbReference type="NCBI Taxonomy" id="886293"/>
    <lineage>
        <taxon>Bacteria</taxon>
        <taxon>Pseudomonadati</taxon>
        <taxon>Planctomycetota</taxon>
        <taxon>Planctomycetia</taxon>
        <taxon>Isosphaerales</taxon>
        <taxon>Isosphaeraceae</taxon>
        <taxon>Singulisphaera</taxon>
    </lineage>
</organism>
<dbReference type="KEGG" id="saci:Sinac_5354"/>
<dbReference type="HOGENOM" id="CLU_2883495_0_0_0"/>
<dbReference type="EMBL" id="CP003364">
    <property type="protein sequence ID" value="AGA29504.1"/>
    <property type="molecule type" value="Genomic_DNA"/>
</dbReference>
<dbReference type="AlphaFoldDB" id="L0DJE2"/>
<accession>L0DJE2</accession>
<evidence type="ECO:0000313" key="2">
    <source>
        <dbReference type="Proteomes" id="UP000010798"/>
    </source>
</evidence>